<gene>
    <name evidence="3" type="ORF">NYR54_03060</name>
</gene>
<dbReference type="AlphaFoldDB" id="A0A9X2X7N8"/>
<sequence>MADRLAGLVLPDSTPVEELPEDLPAEPRKAAPVRLVEEGRDRSDWFFALAGIALATLCAVFPWYIFFNQDEFGIRPLTFSGAADAGSEDWSAAGALTPADWAHVNLLDFRATGTISPGPLETDAPLHQPFPGDLVPFRLIDAVNGRAIIEDKDGFWIVERGSALPDGSRVDDVVLGEDGSWVLVTSDDRKIPLCAESTQGPRKTGRLSSLQIPGEPRCNL</sequence>
<feature type="region of interest" description="Disordered" evidence="1">
    <location>
        <begin position="195"/>
        <end position="220"/>
    </location>
</feature>
<dbReference type="RefSeq" id="WP_261513986.1">
    <property type="nucleotide sequence ID" value="NZ_JAODNV010000004.1"/>
</dbReference>
<keyword evidence="4" id="KW-1185">Reference proteome</keyword>
<reference evidence="3" key="1">
    <citation type="submission" date="2022-08" db="EMBL/GenBank/DDBJ databases">
        <title>Chelativorans sichuanense sp. nov., a paraffin oil-degrading bacterium isolated from a mixture of oil-based drill cuttings and paddy soil.</title>
        <authorList>
            <person name="Yu J."/>
            <person name="Liu H."/>
            <person name="Chen Q."/>
        </authorList>
    </citation>
    <scope>NUCLEOTIDE SEQUENCE</scope>
    <source>
        <strain evidence="3">SCAU 2101</strain>
    </source>
</reference>
<feature type="transmembrane region" description="Helical" evidence="2">
    <location>
        <begin position="45"/>
        <end position="67"/>
    </location>
</feature>
<dbReference type="Proteomes" id="UP001149009">
    <property type="component" value="Unassembled WGS sequence"/>
</dbReference>
<comment type="caution">
    <text evidence="3">The sequence shown here is derived from an EMBL/GenBank/DDBJ whole genome shotgun (WGS) entry which is preliminary data.</text>
</comment>
<evidence type="ECO:0000256" key="2">
    <source>
        <dbReference type="SAM" id="Phobius"/>
    </source>
</evidence>
<name>A0A9X2X7N8_9HYPH</name>
<organism evidence="3 4">
    <name type="scientific">Chelativorans petroleitrophicus</name>
    <dbReference type="NCBI Taxonomy" id="2975484"/>
    <lineage>
        <taxon>Bacteria</taxon>
        <taxon>Pseudomonadati</taxon>
        <taxon>Pseudomonadota</taxon>
        <taxon>Alphaproteobacteria</taxon>
        <taxon>Hyphomicrobiales</taxon>
        <taxon>Phyllobacteriaceae</taxon>
        <taxon>Chelativorans</taxon>
    </lineage>
</organism>
<dbReference type="EMBL" id="JAODNV010000004">
    <property type="protein sequence ID" value="MCT8989282.1"/>
    <property type="molecule type" value="Genomic_DNA"/>
</dbReference>
<evidence type="ECO:0000313" key="4">
    <source>
        <dbReference type="Proteomes" id="UP001149009"/>
    </source>
</evidence>
<keyword evidence="2" id="KW-0472">Membrane</keyword>
<keyword evidence="2" id="KW-0812">Transmembrane</keyword>
<keyword evidence="2" id="KW-1133">Transmembrane helix</keyword>
<protein>
    <submittedName>
        <fullName evidence="3">Uncharacterized protein</fullName>
    </submittedName>
</protein>
<evidence type="ECO:0000313" key="3">
    <source>
        <dbReference type="EMBL" id="MCT8989282.1"/>
    </source>
</evidence>
<proteinExistence type="predicted"/>
<feature type="compositionally biased region" description="Polar residues" evidence="1">
    <location>
        <begin position="196"/>
        <end position="211"/>
    </location>
</feature>
<accession>A0A9X2X7N8</accession>
<evidence type="ECO:0000256" key="1">
    <source>
        <dbReference type="SAM" id="MobiDB-lite"/>
    </source>
</evidence>